<protein>
    <submittedName>
        <fullName evidence="2">Uncharacterized protein</fullName>
    </submittedName>
</protein>
<reference evidence="2 3" key="1">
    <citation type="journal article" date="2003" name="Int. J. Syst. Evol. Microbiol.">
        <title>Bacillus nealsonii sp. nov., isolated from a spacecraft-assembly facility, whose spores are gamma-radiation resistant.</title>
        <authorList>
            <person name="Venkateswaran K."/>
            <person name="Kempf M."/>
            <person name="Chen F."/>
            <person name="Satomi M."/>
            <person name="Nicholson W."/>
            <person name="Kern R."/>
        </authorList>
    </citation>
    <scope>NUCLEOTIDE SEQUENCE [LARGE SCALE GENOMIC DNA]</scope>
    <source>
        <strain evidence="2 3">FO-92</strain>
    </source>
</reference>
<dbReference type="EMBL" id="PISE01000025">
    <property type="protein sequence ID" value="PKG23376.1"/>
    <property type="molecule type" value="Genomic_DNA"/>
</dbReference>
<dbReference type="InterPro" id="IPR011397">
    <property type="entry name" value="YhfC"/>
</dbReference>
<comment type="caution">
    <text evidence="2">The sequence shown here is derived from an EMBL/GenBank/DDBJ whole genome shotgun (WGS) entry which is preliminary data.</text>
</comment>
<evidence type="ECO:0000313" key="3">
    <source>
        <dbReference type="Proteomes" id="UP000233375"/>
    </source>
</evidence>
<organism evidence="2 3">
    <name type="scientific">Niallia nealsonii</name>
    <dbReference type="NCBI Taxonomy" id="115979"/>
    <lineage>
        <taxon>Bacteria</taxon>
        <taxon>Bacillati</taxon>
        <taxon>Bacillota</taxon>
        <taxon>Bacilli</taxon>
        <taxon>Bacillales</taxon>
        <taxon>Bacillaceae</taxon>
        <taxon>Niallia</taxon>
    </lineage>
</organism>
<gene>
    <name evidence="2" type="ORF">CWS01_12220</name>
</gene>
<sequence>MRIFALSLHIALSLAVLYGVKQNQFKYILYAIIFHAIVNFLPALYQAGVIENFLLIELLLLIVAIFCIYFIVKIKNKFTDTIK</sequence>
<keyword evidence="1" id="KW-0812">Transmembrane</keyword>
<dbReference type="OrthoDB" id="9807167at2"/>
<keyword evidence="3" id="KW-1185">Reference proteome</keyword>
<dbReference type="AlphaFoldDB" id="A0A2N0Z1I7"/>
<accession>A0A2N0Z1I7</accession>
<dbReference type="Pfam" id="PF10086">
    <property type="entry name" value="YhfC"/>
    <property type="match status" value="1"/>
</dbReference>
<feature type="transmembrane region" description="Helical" evidence="1">
    <location>
        <begin position="27"/>
        <end position="45"/>
    </location>
</feature>
<keyword evidence="1" id="KW-1133">Transmembrane helix</keyword>
<evidence type="ECO:0000313" key="2">
    <source>
        <dbReference type="EMBL" id="PKG23376.1"/>
    </source>
</evidence>
<dbReference type="Proteomes" id="UP000233375">
    <property type="component" value="Unassembled WGS sequence"/>
</dbReference>
<name>A0A2N0Z1I7_9BACI</name>
<evidence type="ECO:0000256" key="1">
    <source>
        <dbReference type="SAM" id="Phobius"/>
    </source>
</evidence>
<keyword evidence="1" id="KW-0472">Membrane</keyword>
<proteinExistence type="predicted"/>
<feature type="transmembrane region" description="Helical" evidence="1">
    <location>
        <begin position="52"/>
        <end position="72"/>
    </location>
</feature>